<accession>A0A0U5HCM7</accession>
<evidence type="ECO:0000313" key="4">
    <source>
        <dbReference type="Proteomes" id="UP000054771"/>
    </source>
</evidence>
<protein>
    <submittedName>
        <fullName evidence="3">Uncharacterized protein</fullName>
    </submittedName>
</protein>
<reference evidence="4" key="2">
    <citation type="journal article" date="2016" name="Genome Announc.">
        <title>Draft genome sequences of fungus Aspergillus calidoustus.</title>
        <authorList>
            <person name="Horn F."/>
            <person name="Linde J."/>
            <person name="Mattern D.J."/>
            <person name="Walther G."/>
            <person name="Guthke R."/>
            <person name="Scherlach K."/>
            <person name="Martin K."/>
            <person name="Brakhage A.A."/>
            <person name="Petzke L."/>
            <person name="Valiante V."/>
        </authorList>
    </citation>
    <scope>NUCLEOTIDE SEQUENCE [LARGE SCALE GENOMIC DNA]</scope>
    <source>
        <strain evidence="4">SF006504</strain>
    </source>
</reference>
<gene>
    <name evidence="2" type="ORF">ASPCAL13785</name>
    <name evidence="3" type="ORF">ASPCAL15098</name>
</gene>
<feature type="transmembrane region" description="Helical" evidence="1">
    <location>
        <begin position="60"/>
        <end position="82"/>
    </location>
</feature>
<organism evidence="3 4">
    <name type="scientific">Aspergillus calidoustus</name>
    <dbReference type="NCBI Taxonomy" id="454130"/>
    <lineage>
        <taxon>Eukaryota</taxon>
        <taxon>Fungi</taxon>
        <taxon>Dikarya</taxon>
        <taxon>Ascomycota</taxon>
        <taxon>Pezizomycotina</taxon>
        <taxon>Eurotiomycetes</taxon>
        <taxon>Eurotiomycetidae</taxon>
        <taxon>Eurotiales</taxon>
        <taxon>Aspergillaceae</taxon>
        <taxon>Aspergillus</taxon>
        <taxon>Aspergillus subgen. Nidulantes</taxon>
    </lineage>
</organism>
<keyword evidence="1" id="KW-0472">Membrane</keyword>
<name>A0A0U5HCM7_ASPCI</name>
<evidence type="ECO:0000313" key="3">
    <source>
        <dbReference type="EMBL" id="CEL12004.1"/>
    </source>
</evidence>
<sequence length="91" mass="9923">MPVRSWASTLASFPDSRSYSCRVCLPGRAASTLFTCLPTFSGKPLLVSCWDRAMLRVVDFILGSCVYGMGSSWVAALACTLARLQKYSTCQ</sequence>
<evidence type="ECO:0000313" key="2">
    <source>
        <dbReference type="EMBL" id="CEL10669.1"/>
    </source>
</evidence>
<dbReference type="Proteomes" id="UP000054771">
    <property type="component" value="Unassembled WGS sequence"/>
</dbReference>
<keyword evidence="4" id="KW-1185">Reference proteome</keyword>
<dbReference type="EMBL" id="CDMC01000020">
    <property type="protein sequence ID" value="CEL10669.1"/>
    <property type="molecule type" value="Genomic_DNA"/>
</dbReference>
<keyword evidence="1" id="KW-1133">Transmembrane helix</keyword>
<dbReference type="AlphaFoldDB" id="A0A0U5HCM7"/>
<reference evidence="3" key="1">
    <citation type="submission" date="2014-12" db="EMBL/GenBank/DDBJ databases">
        <authorList>
            <person name="Jaenicke S."/>
        </authorList>
    </citation>
    <scope>NUCLEOTIDE SEQUENCE [LARGE SCALE GENOMIC DNA]</scope>
</reference>
<evidence type="ECO:0000256" key="1">
    <source>
        <dbReference type="SAM" id="Phobius"/>
    </source>
</evidence>
<dbReference type="EMBL" id="CDMC01000040">
    <property type="protein sequence ID" value="CEL12004.1"/>
    <property type="molecule type" value="Genomic_DNA"/>
</dbReference>
<keyword evidence="1" id="KW-0812">Transmembrane</keyword>
<proteinExistence type="predicted"/>